<dbReference type="PROSITE" id="PS51257">
    <property type="entry name" value="PROKAR_LIPOPROTEIN"/>
    <property type="match status" value="1"/>
</dbReference>
<feature type="compositionally biased region" description="Basic and acidic residues" evidence="1">
    <location>
        <begin position="53"/>
        <end position="65"/>
    </location>
</feature>
<dbReference type="PANTHER" id="PTHR43649:SF12">
    <property type="entry name" value="DIACETYLCHITOBIOSE BINDING PROTEIN DASA"/>
    <property type="match status" value="1"/>
</dbReference>
<dbReference type="PANTHER" id="PTHR43649">
    <property type="entry name" value="ARABINOSE-BINDING PROTEIN-RELATED"/>
    <property type="match status" value="1"/>
</dbReference>
<evidence type="ECO:0000256" key="1">
    <source>
        <dbReference type="SAM" id="MobiDB-lite"/>
    </source>
</evidence>
<gene>
    <name evidence="3" type="ORF">CF651_27645</name>
</gene>
<keyword evidence="2" id="KW-0732">Signal</keyword>
<dbReference type="EMBL" id="NMQW01000052">
    <property type="protein sequence ID" value="OXM82994.1"/>
    <property type="molecule type" value="Genomic_DNA"/>
</dbReference>
<protein>
    <recommendedName>
        <fullName evidence="5">ABC transporter substrate-binding protein</fullName>
    </recommendedName>
</protein>
<name>A0A229UHW1_9BACL</name>
<dbReference type="Proteomes" id="UP000215509">
    <property type="component" value="Unassembled WGS sequence"/>
</dbReference>
<keyword evidence="4" id="KW-1185">Reference proteome</keyword>
<evidence type="ECO:0000313" key="3">
    <source>
        <dbReference type="EMBL" id="OXM82994.1"/>
    </source>
</evidence>
<feature type="chain" id="PRO_5012240596" description="ABC transporter substrate-binding protein" evidence="2">
    <location>
        <begin position="33"/>
        <end position="566"/>
    </location>
</feature>
<reference evidence="3 4" key="1">
    <citation type="submission" date="2017-07" db="EMBL/GenBank/DDBJ databases">
        <title>Genome sequencing and assembly of Paenibacillus rigui.</title>
        <authorList>
            <person name="Mayilraj S."/>
        </authorList>
    </citation>
    <scope>NUCLEOTIDE SEQUENCE [LARGE SCALE GENOMIC DNA]</scope>
    <source>
        <strain evidence="3 4">JCM 16352</strain>
    </source>
</reference>
<dbReference type="SUPFAM" id="SSF53850">
    <property type="entry name" value="Periplasmic binding protein-like II"/>
    <property type="match status" value="1"/>
</dbReference>
<dbReference type="InterPro" id="IPR050490">
    <property type="entry name" value="Bact_solute-bd_prot1"/>
</dbReference>
<evidence type="ECO:0008006" key="5">
    <source>
        <dbReference type="Google" id="ProtNLM"/>
    </source>
</evidence>
<evidence type="ECO:0000313" key="4">
    <source>
        <dbReference type="Proteomes" id="UP000215509"/>
    </source>
</evidence>
<dbReference type="Gene3D" id="3.40.190.10">
    <property type="entry name" value="Periplasmic binding protein-like II"/>
    <property type="match status" value="2"/>
</dbReference>
<dbReference type="OrthoDB" id="2491511at2"/>
<feature type="compositionally biased region" description="Polar residues" evidence="1">
    <location>
        <begin position="36"/>
        <end position="52"/>
    </location>
</feature>
<evidence type="ECO:0000256" key="2">
    <source>
        <dbReference type="SAM" id="SignalP"/>
    </source>
</evidence>
<sequence length="566" mass="63773">MYIRKYGRGMYVRIRTASFLMSFLAAMMVVSACSNSETAPSSQTSNDSSTKTDQSKDNNAKDSSKKLTTITVTTPRWPNTLSYEYGENELTTWEQDQTNTQIKWNLFPDADKMQKLNLELSSGGNLGDVVMGDFGADNSFLATYGSQGALIPLEDLIEKNAPNIKQQFEQYPDLKKSVTAPDGHIYGLRELGNCYNCDRAMRFWINSDFLKKLNMSMPTTTDELEKLLKAVKEKDPNGNGKADEIGITGSPKSWYANVHQFILHAFTYFDGDGLYVKNDKVVAAYATQEWRDGLRYLNKLYSQGLIDPSAFTNDENQMKQTVELNNGQTVAAVAGGGQHVFAANDSTRLKYEIVPPLKGPSGFQNAYRNDYGIIASYKFMIPASVKDKVAAIKWIDFQFTQEASARGRYGTPGVNWEKPKAGTTAANGGDAQFTIIGHDIWQDPQKAHWHGANSVWQRWGSDARAKLEEGKFDLETSLFDAAKLYDKYAEKASVPKFFFNPDTAQKYNQIRQDLKKYYEAATADFIVGNRNIDKDWDTYLGELKKIGVDEFIKIQQTEYDKNWKSK</sequence>
<dbReference type="AlphaFoldDB" id="A0A229UHW1"/>
<organism evidence="3 4">
    <name type="scientific">Paenibacillus rigui</name>
    <dbReference type="NCBI Taxonomy" id="554312"/>
    <lineage>
        <taxon>Bacteria</taxon>
        <taxon>Bacillati</taxon>
        <taxon>Bacillota</taxon>
        <taxon>Bacilli</taxon>
        <taxon>Bacillales</taxon>
        <taxon>Paenibacillaceae</taxon>
        <taxon>Paenibacillus</taxon>
    </lineage>
</organism>
<feature type="signal peptide" evidence="2">
    <location>
        <begin position="1"/>
        <end position="32"/>
    </location>
</feature>
<feature type="region of interest" description="Disordered" evidence="1">
    <location>
        <begin position="36"/>
        <end position="67"/>
    </location>
</feature>
<accession>A0A229UHW1</accession>
<proteinExistence type="predicted"/>
<comment type="caution">
    <text evidence="3">The sequence shown here is derived from an EMBL/GenBank/DDBJ whole genome shotgun (WGS) entry which is preliminary data.</text>
</comment>